<evidence type="ECO:0000313" key="1">
    <source>
        <dbReference type="EMBL" id="SCB16422.1"/>
    </source>
</evidence>
<sequence>MRRTSLAMADKFRDIVARIGAVFREQRKIDAQRALQRYHHLLAQPGDIALERNHSGQQARGCFRKCPRI</sequence>
<accession>A0A1C3ULS3</accession>
<dbReference type="Proteomes" id="UP000199184">
    <property type="component" value="Unassembled WGS sequence"/>
</dbReference>
<evidence type="ECO:0000313" key="2">
    <source>
        <dbReference type="Proteomes" id="UP000199184"/>
    </source>
</evidence>
<gene>
    <name evidence="1" type="ORF">GA0061098_1002120</name>
</gene>
<proteinExistence type="predicted"/>
<keyword evidence="2" id="KW-1185">Reference proteome</keyword>
<reference evidence="2" key="1">
    <citation type="submission" date="2016-08" db="EMBL/GenBank/DDBJ databases">
        <authorList>
            <person name="Varghese N."/>
            <person name="Submissions Spin"/>
        </authorList>
    </citation>
    <scope>NUCLEOTIDE SEQUENCE [LARGE SCALE GENOMIC DNA]</scope>
    <source>
        <strain evidence="2">ERR11</strain>
    </source>
</reference>
<organism evidence="1 2">
    <name type="scientific">Bradyrhizobium shewense</name>
    <dbReference type="NCBI Taxonomy" id="1761772"/>
    <lineage>
        <taxon>Bacteria</taxon>
        <taxon>Pseudomonadati</taxon>
        <taxon>Pseudomonadota</taxon>
        <taxon>Alphaproteobacteria</taxon>
        <taxon>Hyphomicrobiales</taxon>
        <taxon>Nitrobacteraceae</taxon>
        <taxon>Bradyrhizobium</taxon>
    </lineage>
</organism>
<dbReference type="AlphaFoldDB" id="A0A1C3ULS3"/>
<name>A0A1C3ULS3_9BRAD</name>
<dbReference type="EMBL" id="FMAI01000002">
    <property type="protein sequence ID" value="SCB16422.1"/>
    <property type="molecule type" value="Genomic_DNA"/>
</dbReference>
<protein>
    <submittedName>
        <fullName evidence="1">Uncharacterized protein</fullName>
    </submittedName>
</protein>